<dbReference type="EMBL" id="MCGO01000002">
    <property type="protein sequence ID" value="ORY53071.1"/>
    <property type="molecule type" value="Genomic_DNA"/>
</dbReference>
<reference evidence="2 3" key="1">
    <citation type="submission" date="2016-07" db="EMBL/GenBank/DDBJ databases">
        <title>Pervasive Adenine N6-methylation of Active Genes in Fungi.</title>
        <authorList>
            <consortium name="DOE Joint Genome Institute"/>
            <person name="Mondo S.J."/>
            <person name="Dannebaum R.O."/>
            <person name="Kuo R.C."/>
            <person name="Labutti K."/>
            <person name="Haridas S."/>
            <person name="Kuo A."/>
            <person name="Salamov A."/>
            <person name="Ahrendt S.R."/>
            <person name="Lipzen A."/>
            <person name="Sullivan W."/>
            <person name="Andreopoulos W.B."/>
            <person name="Clum A."/>
            <person name="Lindquist E."/>
            <person name="Daum C."/>
            <person name="Ramamoorthy G.K."/>
            <person name="Gryganskyi A."/>
            <person name="Culley D."/>
            <person name="Magnuson J.K."/>
            <person name="James T.Y."/>
            <person name="O'Malley M.A."/>
            <person name="Stajich J.E."/>
            <person name="Spatafora J.W."/>
            <person name="Visel A."/>
            <person name="Grigoriev I.V."/>
        </authorList>
    </citation>
    <scope>NUCLEOTIDE SEQUENCE [LARGE SCALE GENOMIC DNA]</scope>
    <source>
        <strain evidence="2 3">JEL800</strain>
    </source>
</reference>
<dbReference type="OrthoDB" id="5975353at2759"/>
<evidence type="ECO:0000259" key="1">
    <source>
        <dbReference type="Pfam" id="PF14214"/>
    </source>
</evidence>
<proteinExistence type="predicted"/>
<dbReference type="InterPro" id="IPR025476">
    <property type="entry name" value="Helitron_helicase-like"/>
</dbReference>
<protein>
    <recommendedName>
        <fullName evidence="1">Helitron helicase-like domain-containing protein</fullName>
    </recommendedName>
</protein>
<evidence type="ECO:0000313" key="2">
    <source>
        <dbReference type="EMBL" id="ORY53071.1"/>
    </source>
</evidence>
<evidence type="ECO:0000313" key="3">
    <source>
        <dbReference type="Proteomes" id="UP000193642"/>
    </source>
</evidence>
<dbReference type="Proteomes" id="UP000193642">
    <property type="component" value="Unassembled WGS sequence"/>
</dbReference>
<feature type="domain" description="Helitron helicase-like" evidence="1">
    <location>
        <begin position="2"/>
        <end position="84"/>
    </location>
</feature>
<gene>
    <name evidence="2" type="ORF">BCR33DRAFT_845310</name>
</gene>
<keyword evidence="3" id="KW-1185">Reference proteome</keyword>
<organism evidence="2 3">
    <name type="scientific">Rhizoclosmatium globosum</name>
    <dbReference type="NCBI Taxonomy" id="329046"/>
    <lineage>
        <taxon>Eukaryota</taxon>
        <taxon>Fungi</taxon>
        <taxon>Fungi incertae sedis</taxon>
        <taxon>Chytridiomycota</taxon>
        <taxon>Chytridiomycota incertae sedis</taxon>
        <taxon>Chytridiomycetes</taxon>
        <taxon>Chytridiales</taxon>
        <taxon>Chytriomycetaceae</taxon>
        <taxon>Rhizoclosmatium</taxon>
    </lineage>
</organism>
<dbReference type="Pfam" id="PF14214">
    <property type="entry name" value="Helitron_like_N"/>
    <property type="match status" value="1"/>
</dbReference>
<name>A0A1Y2D1B0_9FUNG</name>
<dbReference type="AlphaFoldDB" id="A0A1Y2D1B0"/>
<comment type="caution">
    <text evidence="2">The sequence shown here is derived from an EMBL/GenBank/DDBJ whole genome shotgun (WGS) entry which is preliminary data.</text>
</comment>
<sequence length="199" mass="22572">MSAFSANLPGTPAYWGQRAEELDAIMQQKQPATVWFTHSAAANHWEDLSRLMPEGLMSSTKWAAQASRNPHIVDWLFSQNTNVLDLEWTWHRYEYQHGTTVIHAHGFGAAKNDPGLFKLAALAYKAYRLGSADGNVEEPDLPEEEMEQIHLQGVWAEELLVWYADTMINECNPRTAEKRADKAGVYRILISVLFHSPSF</sequence>
<accession>A0A1Y2D1B0</accession>